<organism evidence="1 2">
    <name type="scientific">Violaceomyces palustris</name>
    <dbReference type="NCBI Taxonomy" id="1673888"/>
    <lineage>
        <taxon>Eukaryota</taxon>
        <taxon>Fungi</taxon>
        <taxon>Dikarya</taxon>
        <taxon>Basidiomycota</taxon>
        <taxon>Ustilaginomycotina</taxon>
        <taxon>Ustilaginomycetes</taxon>
        <taxon>Violaceomycetales</taxon>
        <taxon>Violaceomycetaceae</taxon>
        <taxon>Violaceomyces</taxon>
    </lineage>
</organism>
<dbReference type="EMBL" id="KZ820176">
    <property type="protein sequence ID" value="PWN48582.1"/>
    <property type="molecule type" value="Genomic_DNA"/>
</dbReference>
<gene>
    <name evidence="1" type="ORF">IE53DRAFT_333434</name>
</gene>
<sequence>MTLRCYSRRHLVPSVPLRRQRAFQAYIHSSSRLSATFFESHTIPEDSPTRQSSQITSSSKEAFANLDRRRKEDGGFFSPLLRLGAQQRHPPAEPSDKRLHPLVRKLLNLVYSPSKTLPDQVWQAYNDVYQFSSSDQGSLASQLRPQHHQLVLRALAPDVRKAQLRKREDSRRRFLARASEKAASETASLDSDSTRTVHQLVGNKLIKSSDFVDPFAHGRKSLQEYMKRVNAVFTQMRQSHLLDSSLATSSPTSIAPDISDYNHVLSKLSPGGHVSHMATLWDDLIGVSVRSTSLRSKRSGAAPPMSPNRATYRELMLGLSRHAQDQMERAQKEALARMKEEALKNVSDTERAKKATILNSKFSKETKSLGNLGTKQELAPAARGAAILAAQRTMVLLRDMWDRNVHPDRLTLDLAARSLRLAGDTDGLRALLRAEFGIDLSSPDSEGIETGHPRSPSVHTLNTLLMALGEQATVPEMVVAYETLTRPLPQISDNATAEIIGAETNATEAASEGLFSLKWKDLFTNPGIEQGPAPNPPAAEAGDGHPQVFPYSDPAQIKPNTKTFDILIRHACRAPDPTKSPVALPMALRGRGSVVTIGEDAIKAAQLEVSRVGSATQDERSKRESGRYTMFAKALMLDALEQYERSVEQFGQLLGIALKAQEREAAQPRQDESPESSQPASGTCGATAEPTRPEPVGPHAFPIQALRSDFLPKFDPPSLSIKAETILPYYLLPYRKRNSPELRFLRWYVKRIMSAKLGELRILDGAFRVWSLRTEEARKQARRASAEARGEPIPPEMQVGGEERLAPVPRDLIQEMQRLLKLMKKNYRIKLDELNSLDNMLHDKIEARLKSISEFQRQRRKRRLMKANELKALAQAEEEELARKLKIRKAQVAEARKQRELQMRRQNEEGKVAVEAEGLAAAKSLDPA</sequence>
<protein>
    <submittedName>
        <fullName evidence="1">Uncharacterized protein</fullName>
    </submittedName>
</protein>
<name>A0ACD0NS62_9BASI</name>
<dbReference type="Proteomes" id="UP000245626">
    <property type="component" value="Unassembled WGS sequence"/>
</dbReference>
<evidence type="ECO:0000313" key="1">
    <source>
        <dbReference type="EMBL" id="PWN48582.1"/>
    </source>
</evidence>
<accession>A0ACD0NS62</accession>
<reference evidence="1 2" key="1">
    <citation type="journal article" date="2018" name="Mol. Biol. Evol.">
        <title>Broad Genomic Sampling Reveals a Smut Pathogenic Ancestry of the Fungal Clade Ustilaginomycotina.</title>
        <authorList>
            <person name="Kijpornyongpan T."/>
            <person name="Mondo S.J."/>
            <person name="Barry K."/>
            <person name="Sandor L."/>
            <person name="Lee J."/>
            <person name="Lipzen A."/>
            <person name="Pangilinan J."/>
            <person name="LaButti K."/>
            <person name="Hainaut M."/>
            <person name="Henrissat B."/>
            <person name="Grigoriev I.V."/>
            <person name="Spatafora J.W."/>
            <person name="Aime M.C."/>
        </authorList>
    </citation>
    <scope>NUCLEOTIDE SEQUENCE [LARGE SCALE GENOMIC DNA]</scope>
    <source>
        <strain evidence="1 2">SA 807</strain>
    </source>
</reference>
<evidence type="ECO:0000313" key="2">
    <source>
        <dbReference type="Proteomes" id="UP000245626"/>
    </source>
</evidence>
<proteinExistence type="predicted"/>
<keyword evidence="2" id="KW-1185">Reference proteome</keyword>